<dbReference type="InterPro" id="IPR027417">
    <property type="entry name" value="P-loop_NTPase"/>
</dbReference>
<dbReference type="GO" id="GO:0008047">
    <property type="term" value="F:enzyme activator activity"/>
    <property type="evidence" value="ECO:0007669"/>
    <property type="project" value="TreeGrafter"/>
</dbReference>
<dbReference type="CDD" id="cd18139">
    <property type="entry name" value="HLD_clamp_RarA"/>
    <property type="match status" value="1"/>
</dbReference>
<sequence length="397" mass="42291">MGASAPLRQLAESHSLKSLILWGPAGTGKTTMARLVAEAAGLHFVTLSAVSSGVKDVREVIELSRQRLAEHGARTCLFIDEVHRFNKSQQDLLLPVTESGEVVLIGATTENPYFEVNAALLSRTTLWRLKPHTRESLTLLVERGLAARGATIDGDALDVLVQSAEGDGRGVLTTLDVALVLASSHENVVTLADVGAARDGRIIHQSQDSHYDQVSAFIKSIRGSDPDAALFWLVTLLEAGESARFIARRLVILASEDIGIADGNALLTAESAARAVEFVGLPEARLTLAHATIRLALSPKSNSVTSALSAVTAAIRAGASTEVPAHLRDGHYRGASDLGHGVGYAYPHDFPGNWVEQRYLPDGIAGGFFEPSAQPGESRLVENWRSIQEGIQGPPVE</sequence>
<dbReference type="Pfam" id="PF12002">
    <property type="entry name" value="MgsA_C"/>
    <property type="match status" value="1"/>
</dbReference>
<dbReference type="InterPro" id="IPR032423">
    <property type="entry name" value="AAA_assoc_2"/>
</dbReference>
<dbReference type="Pfam" id="PF16193">
    <property type="entry name" value="AAA_assoc_2"/>
    <property type="match status" value="1"/>
</dbReference>
<dbReference type="FunFam" id="1.20.272.10:FF:000001">
    <property type="entry name" value="Putative AAA family ATPase"/>
    <property type="match status" value="1"/>
</dbReference>
<dbReference type="EMBL" id="CAFAAB010000047">
    <property type="protein sequence ID" value="CAB4781191.1"/>
    <property type="molecule type" value="Genomic_DNA"/>
</dbReference>
<dbReference type="InterPro" id="IPR003959">
    <property type="entry name" value="ATPase_AAA_core"/>
</dbReference>
<dbReference type="PANTHER" id="PTHR13779">
    <property type="entry name" value="WERNER HELICASE-INTERACTING PROTEIN 1 FAMILY MEMBER"/>
    <property type="match status" value="1"/>
</dbReference>
<dbReference type="GO" id="GO:0006261">
    <property type="term" value="P:DNA-templated DNA replication"/>
    <property type="evidence" value="ECO:0007669"/>
    <property type="project" value="TreeGrafter"/>
</dbReference>
<evidence type="ECO:0000256" key="1">
    <source>
        <dbReference type="ARBA" id="ARBA00008959"/>
    </source>
</evidence>
<evidence type="ECO:0000313" key="5">
    <source>
        <dbReference type="EMBL" id="CAB4781191.1"/>
    </source>
</evidence>
<dbReference type="SUPFAM" id="SSF52540">
    <property type="entry name" value="P-loop containing nucleoside triphosphate hydrolases"/>
    <property type="match status" value="1"/>
</dbReference>
<accession>A0A6J6W8J2</accession>
<dbReference type="SUPFAM" id="SSF48019">
    <property type="entry name" value="post-AAA+ oligomerization domain-like"/>
    <property type="match status" value="1"/>
</dbReference>
<dbReference type="SMART" id="SM00382">
    <property type="entry name" value="AAA"/>
    <property type="match status" value="1"/>
</dbReference>
<dbReference type="Gene3D" id="1.10.3710.10">
    <property type="entry name" value="DNA polymerase III clamp loader subunits, C-terminal domain"/>
    <property type="match status" value="1"/>
</dbReference>
<dbReference type="InterPro" id="IPR051314">
    <property type="entry name" value="AAA_ATPase_RarA/MGS1/WRNIP1"/>
</dbReference>
<protein>
    <submittedName>
        <fullName evidence="5">Unannotated protein</fullName>
    </submittedName>
</protein>
<dbReference type="Gene3D" id="1.20.272.10">
    <property type="match status" value="1"/>
</dbReference>
<dbReference type="GO" id="GO:0017116">
    <property type="term" value="F:single-stranded DNA helicase activity"/>
    <property type="evidence" value="ECO:0007669"/>
    <property type="project" value="TreeGrafter"/>
</dbReference>
<evidence type="ECO:0000256" key="2">
    <source>
        <dbReference type="ARBA" id="ARBA00022741"/>
    </source>
</evidence>
<proteinExistence type="inferred from homology"/>
<dbReference type="GO" id="GO:0005524">
    <property type="term" value="F:ATP binding"/>
    <property type="evidence" value="ECO:0007669"/>
    <property type="project" value="UniProtKB-KW"/>
</dbReference>
<dbReference type="InterPro" id="IPR008921">
    <property type="entry name" value="DNA_pol3_clamp-load_cplx_C"/>
</dbReference>
<organism evidence="5">
    <name type="scientific">freshwater metagenome</name>
    <dbReference type="NCBI Taxonomy" id="449393"/>
    <lineage>
        <taxon>unclassified sequences</taxon>
        <taxon>metagenomes</taxon>
        <taxon>ecological metagenomes</taxon>
    </lineage>
</organism>
<dbReference type="Gene3D" id="1.10.8.60">
    <property type="match status" value="1"/>
</dbReference>
<dbReference type="GO" id="GO:0016887">
    <property type="term" value="F:ATP hydrolysis activity"/>
    <property type="evidence" value="ECO:0007669"/>
    <property type="project" value="InterPro"/>
</dbReference>
<dbReference type="CDD" id="cd00009">
    <property type="entry name" value="AAA"/>
    <property type="match status" value="1"/>
</dbReference>
<evidence type="ECO:0000259" key="4">
    <source>
        <dbReference type="SMART" id="SM00382"/>
    </source>
</evidence>
<evidence type="ECO:0000256" key="3">
    <source>
        <dbReference type="ARBA" id="ARBA00022840"/>
    </source>
</evidence>
<reference evidence="5" key="1">
    <citation type="submission" date="2020-05" db="EMBL/GenBank/DDBJ databases">
        <authorList>
            <person name="Chiriac C."/>
            <person name="Salcher M."/>
            <person name="Ghai R."/>
            <person name="Kavagutti S V."/>
        </authorList>
    </citation>
    <scope>NUCLEOTIDE SEQUENCE</scope>
</reference>
<feature type="domain" description="AAA+ ATPase" evidence="4">
    <location>
        <begin position="15"/>
        <end position="132"/>
    </location>
</feature>
<dbReference type="InterPro" id="IPR003593">
    <property type="entry name" value="AAA+_ATPase"/>
</dbReference>
<keyword evidence="2" id="KW-0547">Nucleotide-binding</keyword>
<comment type="similarity">
    <text evidence="1">Belongs to the AAA ATPase family. RarA/MGS1/WRNIP1 subfamily.</text>
</comment>
<dbReference type="Pfam" id="PF00004">
    <property type="entry name" value="AAA"/>
    <property type="match status" value="1"/>
</dbReference>
<gene>
    <name evidence="5" type="ORF">UFOPK2958_00551</name>
</gene>
<dbReference type="Gene3D" id="3.40.50.300">
    <property type="entry name" value="P-loop containing nucleotide triphosphate hydrolases"/>
    <property type="match status" value="1"/>
</dbReference>
<name>A0A6J6W8J2_9ZZZZ</name>
<dbReference type="GO" id="GO:0000731">
    <property type="term" value="P:DNA synthesis involved in DNA repair"/>
    <property type="evidence" value="ECO:0007669"/>
    <property type="project" value="TreeGrafter"/>
</dbReference>
<dbReference type="InterPro" id="IPR021886">
    <property type="entry name" value="MgsA_C"/>
</dbReference>
<dbReference type="GO" id="GO:0003677">
    <property type="term" value="F:DNA binding"/>
    <property type="evidence" value="ECO:0007669"/>
    <property type="project" value="InterPro"/>
</dbReference>
<keyword evidence="3" id="KW-0067">ATP-binding</keyword>
<dbReference type="PANTHER" id="PTHR13779:SF7">
    <property type="entry name" value="ATPASE WRNIP1"/>
    <property type="match status" value="1"/>
</dbReference>
<dbReference type="AlphaFoldDB" id="A0A6J6W8J2"/>